<gene>
    <name evidence="1" type="ORF">SARC_02384</name>
</gene>
<dbReference type="Proteomes" id="UP000054560">
    <property type="component" value="Unassembled WGS sequence"/>
</dbReference>
<evidence type="ECO:0000313" key="2">
    <source>
        <dbReference type="Proteomes" id="UP000054560"/>
    </source>
</evidence>
<organism evidence="1 2">
    <name type="scientific">Sphaeroforma arctica JP610</name>
    <dbReference type="NCBI Taxonomy" id="667725"/>
    <lineage>
        <taxon>Eukaryota</taxon>
        <taxon>Ichthyosporea</taxon>
        <taxon>Ichthyophonida</taxon>
        <taxon>Sphaeroforma</taxon>
    </lineage>
</organism>
<reference evidence="1 2" key="1">
    <citation type="submission" date="2011-02" db="EMBL/GenBank/DDBJ databases">
        <title>The Genome Sequence of Sphaeroforma arctica JP610.</title>
        <authorList>
            <consortium name="The Broad Institute Genome Sequencing Platform"/>
            <person name="Russ C."/>
            <person name="Cuomo C."/>
            <person name="Young S.K."/>
            <person name="Zeng Q."/>
            <person name="Gargeya S."/>
            <person name="Alvarado L."/>
            <person name="Berlin A."/>
            <person name="Chapman S.B."/>
            <person name="Chen Z."/>
            <person name="Freedman E."/>
            <person name="Gellesch M."/>
            <person name="Goldberg J."/>
            <person name="Griggs A."/>
            <person name="Gujja S."/>
            <person name="Heilman E."/>
            <person name="Heiman D."/>
            <person name="Howarth C."/>
            <person name="Mehta T."/>
            <person name="Neiman D."/>
            <person name="Pearson M."/>
            <person name="Roberts A."/>
            <person name="Saif S."/>
            <person name="Shea T."/>
            <person name="Shenoy N."/>
            <person name="Sisk P."/>
            <person name="Stolte C."/>
            <person name="Sykes S."/>
            <person name="White J."/>
            <person name="Yandava C."/>
            <person name="Burger G."/>
            <person name="Gray M.W."/>
            <person name="Holland P.W.H."/>
            <person name="King N."/>
            <person name="Lang F.B.F."/>
            <person name="Roger A.J."/>
            <person name="Ruiz-Trillo I."/>
            <person name="Haas B."/>
            <person name="Nusbaum C."/>
            <person name="Birren B."/>
        </authorList>
    </citation>
    <scope>NUCLEOTIDE SEQUENCE [LARGE SCALE GENOMIC DNA]</scope>
    <source>
        <strain evidence="1 2">JP610</strain>
    </source>
</reference>
<keyword evidence="2" id="KW-1185">Reference proteome</keyword>
<dbReference type="AlphaFoldDB" id="A0A0L0G949"/>
<dbReference type="RefSeq" id="XP_014159336.1">
    <property type="nucleotide sequence ID" value="XM_014303861.1"/>
</dbReference>
<name>A0A0L0G949_9EUKA</name>
<dbReference type="EMBL" id="KQ241702">
    <property type="protein sequence ID" value="KNC85434.1"/>
    <property type="molecule type" value="Genomic_DNA"/>
</dbReference>
<proteinExistence type="predicted"/>
<accession>A0A0L0G949</accession>
<sequence length="128" mass="14169">MNHALRRHAGPVRAGSRRALYIPVGMSVQDQVSVARRYMNKAEYTLLSFRTGSLCAMTSGWIMMAYETVELLCTQCKPSPLSSLLSLARSITHFQSTSVTIAAVSHDYKCTTISFVCAIAIRSRDYAD</sequence>
<protein>
    <submittedName>
        <fullName evidence="1">Uncharacterized protein</fullName>
    </submittedName>
</protein>
<evidence type="ECO:0000313" key="1">
    <source>
        <dbReference type="EMBL" id="KNC85434.1"/>
    </source>
</evidence>
<dbReference type="GeneID" id="25902888"/>